<dbReference type="AlphaFoldDB" id="A0A9X1X1X7"/>
<gene>
    <name evidence="1" type="ORF">MUY27_02010</name>
</gene>
<comment type="caution">
    <text evidence="1">The sequence shown here is derived from an EMBL/GenBank/DDBJ whole genome shotgun (WGS) entry which is preliminary data.</text>
</comment>
<protein>
    <recommendedName>
        <fullName evidence="3">Addiction module component</fullName>
    </recommendedName>
</protein>
<evidence type="ECO:0000313" key="1">
    <source>
        <dbReference type="EMBL" id="MCJ8208465.1"/>
    </source>
</evidence>
<organism evidence="1 2">
    <name type="scientific">Mucilaginibacter straminoryzae</name>
    <dbReference type="NCBI Taxonomy" id="2932774"/>
    <lineage>
        <taxon>Bacteria</taxon>
        <taxon>Pseudomonadati</taxon>
        <taxon>Bacteroidota</taxon>
        <taxon>Sphingobacteriia</taxon>
        <taxon>Sphingobacteriales</taxon>
        <taxon>Sphingobacteriaceae</taxon>
        <taxon>Mucilaginibacter</taxon>
    </lineage>
</organism>
<evidence type="ECO:0008006" key="3">
    <source>
        <dbReference type="Google" id="ProtNLM"/>
    </source>
</evidence>
<evidence type="ECO:0000313" key="2">
    <source>
        <dbReference type="Proteomes" id="UP001139450"/>
    </source>
</evidence>
<accession>A0A9X1X1X7</accession>
<keyword evidence="2" id="KW-1185">Reference proteome</keyword>
<name>A0A9X1X1X7_9SPHI</name>
<dbReference type="Proteomes" id="UP001139450">
    <property type="component" value="Unassembled WGS sequence"/>
</dbReference>
<proteinExistence type="predicted"/>
<dbReference type="EMBL" id="JALJEJ010000001">
    <property type="protein sequence ID" value="MCJ8208465.1"/>
    <property type="molecule type" value="Genomic_DNA"/>
</dbReference>
<dbReference type="RefSeq" id="WP_245128295.1">
    <property type="nucleotide sequence ID" value="NZ_JALJEJ010000001.1"/>
</dbReference>
<reference evidence="1" key="1">
    <citation type="submission" date="2022-04" db="EMBL/GenBank/DDBJ databases">
        <title>Mucilaginibacter sp. RS28 isolated from freshwater.</title>
        <authorList>
            <person name="Ko S.-R."/>
        </authorList>
    </citation>
    <scope>NUCLEOTIDE SEQUENCE</scope>
    <source>
        <strain evidence="1">RS28</strain>
    </source>
</reference>
<sequence>MLTKQIVKEMVDHLPDTFTVDDVVGELILLDKIDRAKKQFEQGEYLSEEEFDREIDSWE</sequence>